<dbReference type="GO" id="GO:0018577">
    <property type="term" value="F:catechol 2,3-dioxygenase activity"/>
    <property type="evidence" value="ECO:0007669"/>
    <property type="project" value="InterPro"/>
</dbReference>
<dbReference type="Gene3D" id="3.10.180.10">
    <property type="entry name" value="2,3-Dihydroxybiphenyl 1,2-Dioxygenase, domain 1"/>
    <property type="match status" value="2"/>
</dbReference>
<dbReference type="RefSeq" id="WP_202636189.1">
    <property type="nucleotide sequence ID" value="NZ_CP010554.1"/>
</dbReference>
<dbReference type="PROSITE" id="PS51819">
    <property type="entry name" value="VOC"/>
    <property type="match status" value="1"/>
</dbReference>
<protein>
    <submittedName>
        <fullName evidence="9">Catechol 1,2-dioxygenase</fullName>
    </submittedName>
</protein>
<evidence type="ECO:0000313" key="10">
    <source>
        <dbReference type="Proteomes" id="UP000061603"/>
    </source>
</evidence>
<dbReference type="InterPro" id="IPR017624">
    <property type="entry name" value="Catechol_2-3_dOase"/>
</dbReference>
<gene>
    <name evidence="9" type="ORF">PG1C_04305</name>
</gene>
<evidence type="ECO:0000256" key="1">
    <source>
        <dbReference type="ARBA" id="ARBA00008784"/>
    </source>
</evidence>
<dbReference type="STRING" id="1565605.PG1C_04305"/>
<feature type="domain" description="VOC" evidence="8">
    <location>
        <begin position="5"/>
        <end position="120"/>
    </location>
</feature>
<evidence type="ECO:0000256" key="7">
    <source>
        <dbReference type="ARBA" id="ARBA00023002"/>
    </source>
</evidence>
<keyword evidence="6 9" id="KW-0223">Dioxygenase</keyword>
<dbReference type="Pfam" id="PF00903">
    <property type="entry name" value="Glyoxalase"/>
    <property type="match status" value="1"/>
</dbReference>
<sequence length="316" mass="35149">MGVTRIGHVSLRVMDIAASVNHYTKVVGMDVTHRDSDGTTYLKCWDEWDKYSVVLRPSDRAQLDHIAYKVENDADLDVLGKRVADAGVAVSKHAAGELTFCGRSISFMLPSGQRMYLFAQKDFLGKDVGVMNPDPWPDSRHGIGVHWLDHCLILGELNPEKGINHVADCHDFLKGALDFRLTEQAMVGPGHKVMAAAFMTRTVKPHDIAIVGAPTDGFHHLSFFLDGWHDILHAGDVLSKNRVKIELLPSRHGITRGETIYFFDPSGIRNETFGGLGYAAHPDMPVITWVEEEMARGIFYTAREWVDSFSSAYTAV</sequence>
<reference evidence="9 10" key="1">
    <citation type="journal article" date="2015" name="Genome Announc.">
        <title>Complete Genome Sequence of a Novel Bacterium within the Family Rhodocyclaceae That Degrades Polycyclic Aromatic Hydrocarbons.</title>
        <authorList>
            <person name="Singleton D.R."/>
            <person name="Dickey A.N."/>
            <person name="Scholl E.H."/>
            <person name="Wright F.A."/>
            <person name="Aitken M.D."/>
        </authorList>
    </citation>
    <scope>NUCLEOTIDE SEQUENCE [LARGE SCALE GENOMIC DNA]</scope>
    <source>
        <strain evidence="10">PG1-Ca6</strain>
    </source>
</reference>
<dbReference type="GO" id="GO:0008198">
    <property type="term" value="F:ferrous iron binding"/>
    <property type="evidence" value="ECO:0007669"/>
    <property type="project" value="InterPro"/>
</dbReference>
<name>A0A0C5J838_9PROT</name>
<evidence type="ECO:0000256" key="5">
    <source>
        <dbReference type="ARBA" id="ARBA00022797"/>
    </source>
</evidence>
<evidence type="ECO:0000256" key="6">
    <source>
        <dbReference type="ARBA" id="ARBA00022964"/>
    </source>
</evidence>
<evidence type="ECO:0000256" key="3">
    <source>
        <dbReference type="ARBA" id="ARBA00022723"/>
    </source>
</evidence>
<dbReference type="InterPro" id="IPR029068">
    <property type="entry name" value="Glyas_Bleomycin-R_OHBP_Dase"/>
</dbReference>
<organism evidence="9 10">
    <name type="scientific">Rugosibacter aromaticivorans</name>
    <dbReference type="NCBI Taxonomy" id="1565605"/>
    <lineage>
        <taxon>Bacteria</taxon>
        <taxon>Pseudomonadati</taxon>
        <taxon>Pseudomonadota</taxon>
        <taxon>Betaproteobacteria</taxon>
        <taxon>Nitrosomonadales</taxon>
        <taxon>Sterolibacteriaceae</taxon>
        <taxon>Rugosibacter</taxon>
    </lineage>
</organism>
<dbReference type="Proteomes" id="UP000061603">
    <property type="component" value="Chromosome"/>
</dbReference>
<evidence type="ECO:0000256" key="4">
    <source>
        <dbReference type="ARBA" id="ARBA00022737"/>
    </source>
</evidence>
<keyword evidence="7" id="KW-0560">Oxidoreductase</keyword>
<comment type="similarity">
    <text evidence="1">Belongs to the extradiol ring-cleavage dioxygenase family.</text>
</comment>
<dbReference type="EMBL" id="CP010554">
    <property type="protein sequence ID" value="AJP47903.1"/>
    <property type="molecule type" value="Genomic_DNA"/>
</dbReference>
<dbReference type="KEGG" id="rbu:PG1C_04305"/>
<dbReference type="InterPro" id="IPR054560">
    <property type="entry name" value="XylE-like_N"/>
</dbReference>
<evidence type="ECO:0000256" key="2">
    <source>
        <dbReference type="ARBA" id="ARBA00011881"/>
    </source>
</evidence>
<keyword evidence="5" id="KW-0058">Aromatic hydrocarbons catabolism</keyword>
<dbReference type="InterPro" id="IPR037523">
    <property type="entry name" value="VOC_core"/>
</dbReference>
<comment type="subunit">
    <text evidence="2">Homotetramer.</text>
</comment>
<accession>A0A0C5J838</accession>
<evidence type="ECO:0000313" key="9">
    <source>
        <dbReference type="EMBL" id="AJP47903.1"/>
    </source>
</evidence>
<dbReference type="PATRIC" id="fig|1565605.3.peg.904"/>
<dbReference type="Pfam" id="PF22247">
    <property type="entry name" value="Diox-like_N"/>
    <property type="match status" value="1"/>
</dbReference>
<dbReference type="InterPro" id="IPR004360">
    <property type="entry name" value="Glyas_Fos-R_dOase_dom"/>
</dbReference>
<dbReference type="AlphaFoldDB" id="A0A0C5J838"/>
<proteinExistence type="inferred from homology"/>
<dbReference type="NCBIfam" id="TIGR03211">
    <property type="entry name" value="catechol_2_3"/>
    <property type="match status" value="1"/>
</dbReference>
<evidence type="ECO:0000259" key="8">
    <source>
        <dbReference type="PROSITE" id="PS51819"/>
    </source>
</evidence>
<keyword evidence="3" id="KW-0479">Metal-binding</keyword>
<dbReference type="HOGENOM" id="CLU_052361_3_0_4"/>
<keyword evidence="10" id="KW-1185">Reference proteome</keyword>
<dbReference type="SUPFAM" id="SSF54593">
    <property type="entry name" value="Glyoxalase/Bleomycin resistance protein/Dihydroxybiphenyl dioxygenase"/>
    <property type="match status" value="1"/>
</dbReference>
<keyword evidence="4" id="KW-0677">Repeat</keyword>